<dbReference type="PANTHER" id="PTHR14191:SF20">
    <property type="entry name" value="NA(+)_H(+) EXCHANGE REGULATORY COFACTOR NHE-RF4"/>
    <property type="match status" value="1"/>
</dbReference>
<organism evidence="2 3">
    <name type="scientific">Geospiza parvula</name>
    <name type="common">Small tree-finch</name>
    <name type="synonym">Camarhynchus parvulus</name>
    <dbReference type="NCBI Taxonomy" id="87175"/>
    <lineage>
        <taxon>Eukaryota</taxon>
        <taxon>Metazoa</taxon>
        <taxon>Chordata</taxon>
        <taxon>Craniata</taxon>
        <taxon>Vertebrata</taxon>
        <taxon>Euteleostomi</taxon>
        <taxon>Archelosauria</taxon>
        <taxon>Archosauria</taxon>
        <taxon>Dinosauria</taxon>
        <taxon>Saurischia</taxon>
        <taxon>Theropoda</taxon>
        <taxon>Coelurosauria</taxon>
        <taxon>Aves</taxon>
        <taxon>Neognathae</taxon>
        <taxon>Neoaves</taxon>
        <taxon>Telluraves</taxon>
        <taxon>Australaves</taxon>
        <taxon>Passeriformes</taxon>
        <taxon>Thraupidae</taxon>
        <taxon>Camarhynchus</taxon>
    </lineage>
</organism>
<dbReference type="PANTHER" id="PTHR14191">
    <property type="entry name" value="PDZ DOMAIN CONTAINING PROTEIN"/>
    <property type="match status" value="1"/>
</dbReference>
<reference evidence="2" key="1">
    <citation type="submission" date="2020-02" db="EMBL/GenBank/DDBJ databases">
        <authorList>
            <person name="Enbody D E."/>
            <person name="Pettersson E M."/>
        </authorList>
    </citation>
    <scope>NUCLEOTIDE SEQUENCE [LARGE SCALE GENOMIC DNA]</scope>
</reference>
<dbReference type="Pfam" id="PF00595">
    <property type="entry name" value="PDZ"/>
    <property type="match status" value="1"/>
</dbReference>
<dbReference type="CDD" id="cd06768">
    <property type="entry name" value="PDZ_NHERF-like"/>
    <property type="match status" value="1"/>
</dbReference>
<evidence type="ECO:0000256" key="1">
    <source>
        <dbReference type="ARBA" id="ARBA00022737"/>
    </source>
</evidence>
<dbReference type="Proteomes" id="UP000694382">
    <property type="component" value="Chromosome 24"/>
</dbReference>
<keyword evidence="1" id="KW-0677">Repeat</keyword>
<evidence type="ECO:0000313" key="3">
    <source>
        <dbReference type="Proteomes" id="UP000694382"/>
    </source>
</evidence>
<dbReference type="Gene3D" id="2.30.42.10">
    <property type="match status" value="1"/>
</dbReference>
<reference evidence="2" key="2">
    <citation type="submission" date="2025-08" db="UniProtKB">
        <authorList>
            <consortium name="Ensembl"/>
        </authorList>
    </citation>
    <scope>IDENTIFICATION</scope>
</reference>
<dbReference type="AlphaFoldDB" id="A0A8C3ND23"/>
<accession>A0A8C3ND23</accession>
<dbReference type="SUPFAM" id="SSF50156">
    <property type="entry name" value="PDZ domain-like"/>
    <property type="match status" value="1"/>
</dbReference>
<dbReference type="GO" id="GO:0005102">
    <property type="term" value="F:signaling receptor binding"/>
    <property type="evidence" value="ECO:0007669"/>
    <property type="project" value="TreeGrafter"/>
</dbReference>
<protein>
    <submittedName>
        <fullName evidence="2">Uncharacterized protein</fullName>
    </submittedName>
</protein>
<evidence type="ECO:0000313" key="2">
    <source>
        <dbReference type="Ensembl" id="ENSCPVP00000019283.1"/>
    </source>
</evidence>
<name>A0A8C3ND23_GEOPR</name>
<dbReference type="SMART" id="SM00228">
    <property type="entry name" value="PDZ"/>
    <property type="match status" value="1"/>
</dbReference>
<proteinExistence type="predicted"/>
<dbReference type="GO" id="GO:0072659">
    <property type="term" value="P:protein localization to plasma membrane"/>
    <property type="evidence" value="ECO:0007669"/>
    <property type="project" value="TreeGrafter"/>
</dbReference>
<keyword evidence="3" id="KW-1185">Reference proteome</keyword>
<dbReference type="InterPro" id="IPR001478">
    <property type="entry name" value="PDZ"/>
</dbReference>
<dbReference type="Ensembl" id="ENSCPVT00000020148.2">
    <property type="protein sequence ID" value="ENSCPVP00000019283.1"/>
    <property type="gene ID" value="ENSCPVG00000014064.2"/>
</dbReference>
<sequence>MVQEGNPLWLSPRKRRHRPQLALYGGTSSPRLGEAEAGPSCTNVASPALYHFRKFEFNPKVGIDNPALTLTEDTGKYTPSSPRPRFYLLTKESTETFGFCLHEELGCQGHVIRQLELGGVAQRRGLQDGDRLLQVNGHFVDHMDHLRVSWEHPMGTPGSLGSLIPDP</sequence>
<dbReference type="GO" id="GO:0043495">
    <property type="term" value="F:protein-membrane adaptor activity"/>
    <property type="evidence" value="ECO:0007669"/>
    <property type="project" value="TreeGrafter"/>
</dbReference>
<dbReference type="PROSITE" id="PS50106">
    <property type="entry name" value="PDZ"/>
    <property type="match status" value="1"/>
</dbReference>
<dbReference type="InterPro" id="IPR051067">
    <property type="entry name" value="NHER"/>
</dbReference>
<reference evidence="2" key="3">
    <citation type="submission" date="2025-09" db="UniProtKB">
        <authorList>
            <consortium name="Ensembl"/>
        </authorList>
    </citation>
    <scope>IDENTIFICATION</scope>
</reference>
<dbReference type="GO" id="GO:0016324">
    <property type="term" value="C:apical plasma membrane"/>
    <property type="evidence" value="ECO:0007669"/>
    <property type="project" value="TreeGrafter"/>
</dbReference>
<dbReference type="InterPro" id="IPR036034">
    <property type="entry name" value="PDZ_sf"/>
</dbReference>